<dbReference type="Pfam" id="PF00005">
    <property type="entry name" value="ABC_tran"/>
    <property type="match status" value="1"/>
</dbReference>
<dbReference type="AlphaFoldDB" id="A0A963Z4T7"/>
<reference evidence="5 6" key="1">
    <citation type="journal article" date="2021" name="Microorganisms">
        <title>Acidisoma silvae sp. nov. and Acidisomacellulosilytica sp. nov., Two Acidophilic Bacteria Isolated from Decaying Wood, Hydrolyzing Cellulose and Producing Poly-3-hydroxybutyrate.</title>
        <authorList>
            <person name="Mieszkin S."/>
            <person name="Pouder E."/>
            <person name="Uroz S."/>
            <person name="Simon-Colin C."/>
            <person name="Alain K."/>
        </authorList>
    </citation>
    <scope>NUCLEOTIDE SEQUENCE [LARGE SCALE GENOMIC DNA]</scope>
    <source>
        <strain evidence="5 6">HW T5.17</strain>
    </source>
</reference>
<dbReference type="GO" id="GO:0005886">
    <property type="term" value="C:plasma membrane"/>
    <property type="evidence" value="ECO:0007669"/>
    <property type="project" value="TreeGrafter"/>
</dbReference>
<keyword evidence="3 5" id="KW-0067">ATP-binding</keyword>
<dbReference type="InterPro" id="IPR003439">
    <property type="entry name" value="ABC_transporter-like_ATP-bd"/>
</dbReference>
<feature type="domain" description="ABC transporter" evidence="4">
    <location>
        <begin position="6"/>
        <end position="254"/>
    </location>
</feature>
<dbReference type="Pfam" id="PF12399">
    <property type="entry name" value="BCA_ABC_TP_C"/>
    <property type="match status" value="1"/>
</dbReference>
<dbReference type="InterPro" id="IPR051120">
    <property type="entry name" value="ABC_AA/LPS_Transport"/>
</dbReference>
<sequence length="267" mass="28532">MAGAAIRLSGVTLSFGGILALKGVDLDIHAGDIHAIIGPNGAGKSSLVNIICGIYRPEAGSIDFDGQHLSRMETGRLAKLGITRTFQNIVLFKGMSVTQNVMMGLTHKTRSTPWGQIIGSARARREEAHAYEIARAILARLDLTQVQDRAVNTLSYGAQKRVELARALIAGPRLLLLDEPMAGMTAGEKVRMIAFIREAQAHSGVTVILIEHDMGVVMELSDRITVLDHGKRIAQGTPSEIQVNPDVIDAYLGVAHADDGDDAVLAA</sequence>
<dbReference type="Gene3D" id="3.40.50.300">
    <property type="entry name" value="P-loop containing nucleotide triphosphate hydrolases"/>
    <property type="match status" value="1"/>
</dbReference>
<dbReference type="InterPro" id="IPR027417">
    <property type="entry name" value="P-loop_NTPase"/>
</dbReference>
<keyword evidence="6" id="KW-1185">Reference proteome</keyword>
<evidence type="ECO:0000256" key="1">
    <source>
        <dbReference type="ARBA" id="ARBA00022448"/>
    </source>
</evidence>
<gene>
    <name evidence="5" type="ORF">ACELLULO517_16885</name>
</gene>
<dbReference type="InterPro" id="IPR032823">
    <property type="entry name" value="BCA_ABC_TP_C"/>
</dbReference>
<accession>A0A963Z4T7</accession>
<dbReference type="InterPro" id="IPR003593">
    <property type="entry name" value="AAA+_ATPase"/>
</dbReference>
<dbReference type="SMART" id="SM00382">
    <property type="entry name" value="AAA"/>
    <property type="match status" value="1"/>
</dbReference>
<keyword evidence="2" id="KW-0547">Nucleotide-binding</keyword>
<evidence type="ECO:0000313" key="6">
    <source>
        <dbReference type="Proteomes" id="UP000721844"/>
    </source>
</evidence>
<protein>
    <submittedName>
        <fullName evidence="5">ABC transporter ATP-binding protein</fullName>
    </submittedName>
</protein>
<evidence type="ECO:0000313" key="5">
    <source>
        <dbReference type="EMBL" id="MCB8881922.1"/>
    </source>
</evidence>
<evidence type="ECO:0000256" key="3">
    <source>
        <dbReference type="ARBA" id="ARBA00022840"/>
    </source>
</evidence>
<name>A0A963Z4T7_9PROT</name>
<evidence type="ECO:0000259" key="4">
    <source>
        <dbReference type="PROSITE" id="PS50893"/>
    </source>
</evidence>
<dbReference type="FunFam" id="3.40.50.300:FF:000421">
    <property type="entry name" value="Branched-chain amino acid ABC transporter ATP-binding protein"/>
    <property type="match status" value="1"/>
</dbReference>
<dbReference type="EMBL" id="JAESVA010000005">
    <property type="protein sequence ID" value="MCB8881922.1"/>
    <property type="molecule type" value="Genomic_DNA"/>
</dbReference>
<proteinExistence type="predicted"/>
<dbReference type="GO" id="GO:0005524">
    <property type="term" value="F:ATP binding"/>
    <property type="evidence" value="ECO:0007669"/>
    <property type="project" value="UniProtKB-KW"/>
</dbReference>
<dbReference type="GO" id="GO:0016887">
    <property type="term" value="F:ATP hydrolysis activity"/>
    <property type="evidence" value="ECO:0007669"/>
    <property type="project" value="InterPro"/>
</dbReference>
<organism evidence="5 6">
    <name type="scientific">Acidisoma cellulosilyticum</name>
    <dbReference type="NCBI Taxonomy" id="2802395"/>
    <lineage>
        <taxon>Bacteria</taxon>
        <taxon>Pseudomonadati</taxon>
        <taxon>Pseudomonadota</taxon>
        <taxon>Alphaproteobacteria</taxon>
        <taxon>Acetobacterales</taxon>
        <taxon>Acidocellaceae</taxon>
        <taxon>Acidisoma</taxon>
    </lineage>
</organism>
<keyword evidence="1" id="KW-0813">Transport</keyword>
<dbReference type="PANTHER" id="PTHR45772">
    <property type="entry name" value="CONSERVED COMPONENT OF ABC TRANSPORTER FOR NATURAL AMINO ACIDS-RELATED"/>
    <property type="match status" value="1"/>
</dbReference>
<dbReference type="PROSITE" id="PS50893">
    <property type="entry name" value="ABC_TRANSPORTER_2"/>
    <property type="match status" value="1"/>
</dbReference>
<evidence type="ECO:0000256" key="2">
    <source>
        <dbReference type="ARBA" id="ARBA00022741"/>
    </source>
</evidence>
<dbReference type="RefSeq" id="WP_227308574.1">
    <property type="nucleotide sequence ID" value="NZ_JAESVA010000005.1"/>
</dbReference>
<dbReference type="Proteomes" id="UP000721844">
    <property type="component" value="Unassembled WGS sequence"/>
</dbReference>
<dbReference type="PANTHER" id="PTHR45772:SF1">
    <property type="entry name" value="ABC TRANSPORTER ATP-BINDING PROTEIN"/>
    <property type="match status" value="1"/>
</dbReference>
<comment type="caution">
    <text evidence="5">The sequence shown here is derived from an EMBL/GenBank/DDBJ whole genome shotgun (WGS) entry which is preliminary data.</text>
</comment>
<dbReference type="SUPFAM" id="SSF52540">
    <property type="entry name" value="P-loop containing nucleoside triphosphate hydrolases"/>
    <property type="match status" value="1"/>
</dbReference>
<dbReference type="CDD" id="cd03219">
    <property type="entry name" value="ABC_Mj1267_LivG_branched"/>
    <property type="match status" value="1"/>
</dbReference>